<evidence type="ECO:0000313" key="3">
    <source>
        <dbReference type="Proteomes" id="UP000035955"/>
    </source>
</evidence>
<evidence type="ECO:0000256" key="1">
    <source>
        <dbReference type="SAM" id="MobiDB-lite"/>
    </source>
</evidence>
<feature type="compositionally biased region" description="Low complexity" evidence="1">
    <location>
        <begin position="121"/>
        <end position="132"/>
    </location>
</feature>
<dbReference type="Proteomes" id="UP000035955">
    <property type="component" value="Unassembled WGS sequence"/>
</dbReference>
<feature type="region of interest" description="Disordered" evidence="1">
    <location>
        <begin position="53"/>
        <end position="132"/>
    </location>
</feature>
<reference evidence="2 3" key="1">
    <citation type="submission" date="2015-03" db="EMBL/GenBank/DDBJ databases">
        <title>Genome sequencing of Methylobacterium variabile DSM 16961.</title>
        <authorList>
            <person name="Chaudhry V."/>
            <person name="Patil P.B."/>
        </authorList>
    </citation>
    <scope>NUCLEOTIDE SEQUENCE [LARGE SCALE GENOMIC DNA]</scope>
    <source>
        <strain evidence="2 3">DSM 16961</strain>
    </source>
</reference>
<gene>
    <name evidence="2" type="ORF">VQ02_17070</name>
</gene>
<feature type="region of interest" description="Disordered" evidence="1">
    <location>
        <begin position="1"/>
        <end position="41"/>
    </location>
</feature>
<dbReference type="RefSeq" id="WP_048445398.1">
    <property type="nucleotide sequence ID" value="NZ_LABY01000114.1"/>
</dbReference>
<feature type="region of interest" description="Disordered" evidence="1">
    <location>
        <begin position="147"/>
        <end position="182"/>
    </location>
</feature>
<dbReference type="EMBL" id="LABY01000114">
    <property type="protein sequence ID" value="KMO35596.1"/>
    <property type="molecule type" value="Genomic_DNA"/>
</dbReference>
<dbReference type="AlphaFoldDB" id="A0A0J6V9E4"/>
<protein>
    <submittedName>
        <fullName evidence="2">Uncharacterized protein</fullName>
    </submittedName>
</protein>
<evidence type="ECO:0000313" key="2">
    <source>
        <dbReference type="EMBL" id="KMO35596.1"/>
    </source>
</evidence>
<dbReference type="PATRIC" id="fig|298794.3.peg.503"/>
<feature type="compositionally biased region" description="Pro residues" evidence="1">
    <location>
        <begin position="111"/>
        <end position="120"/>
    </location>
</feature>
<dbReference type="OrthoDB" id="8004409at2"/>
<feature type="compositionally biased region" description="Low complexity" evidence="1">
    <location>
        <begin position="92"/>
        <end position="102"/>
    </location>
</feature>
<keyword evidence="3" id="KW-1185">Reference proteome</keyword>
<accession>A0A0J6V9E4</accession>
<name>A0A0J6V9E4_9HYPH</name>
<organism evidence="2 3">
    <name type="scientific">Methylobacterium variabile</name>
    <dbReference type="NCBI Taxonomy" id="298794"/>
    <lineage>
        <taxon>Bacteria</taxon>
        <taxon>Pseudomonadati</taxon>
        <taxon>Pseudomonadota</taxon>
        <taxon>Alphaproteobacteria</taxon>
        <taxon>Hyphomicrobiales</taxon>
        <taxon>Methylobacteriaceae</taxon>
        <taxon>Methylobacterium</taxon>
    </lineage>
</organism>
<feature type="compositionally biased region" description="Low complexity" evidence="1">
    <location>
        <begin position="1"/>
        <end position="16"/>
    </location>
</feature>
<feature type="compositionally biased region" description="Polar residues" evidence="1">
    <location>
        <begin position="147"/>
        <end position="173"/>
    </location>
</feature>
<feature type="compositionally biased region" description="Basic and acidic residues" evidence="1">
    <location>
        <begin position="72"/>
        <end position="84"/>
    </location>
</feature>
<sequence>MTAVSASSAAAQQVSSPKQRLLDRISAQQQSGALSATDADALSSAVQDIDAAMSGASGTGGRARLDPSQAKGRMDDLIGAEVDKGTLTSEQATTLKSLLSSQKGGGQGSPGGPPPGPPPSGDAAATGATGASATSASDLLSSFLKQLQDAQTQAQASGYGASGSTAKTGQAASQAAMFDFEA</sequence>
<feature type="compositionally biased region" description="Low complexity" evidence="1">
    <location>
        <begin position="31"/>
        <end position="41"/>
    </location>
</feature>
<comment type="caution">
    <text evidence="2">The sequence shown here is derived from an EMBL/GenBank/DDBJ whole genome shotgun (WGS) entry which is preliminary data.</text>
</comment>
<proteinExistence type="predicted"/>